<dbReference type="NCBIfam" id="TIGR00254">
    <property type="entry name" value="GGDEF"/>
    <property type="match status" value="1"/>
</dbReference>
<comment type="catalytic activity">
    <reaction evidence="5">
        <text>2 GTP = 3',3'-c-di-GMP + 2 diphosphate</text>
        <dbReference type="Rhea" id="RHEA:24898"/>
        <dbReference type="ChEBI" id="CHEBI:33019"/>
        <dbReference type="ChEBI" id="CHEBI:37565"/>
        <dbReference type="ChEBI" id="CHEBI:58805"/>
        <dbReference type="EC" id="2.7.7.65"/>
    </reaction>
</comment>
<keyword evidence="4" id="KW-0418">Kinase</keyword>
<evidence type="ECO:0000256" key="3">
    <source>
        <dbReference type="ARBA" id="ARBA00012528"/>
    </source>
</evidence>
<evidence type="ECO:0000256" key="5">
    <source>
        <dbReference type="ARBA" id="ARBA00034247"/>
    </source>
</evidence>
<organism evidence="7 8">
    <name type="scientific">Pseudomonas morbosilactucae</name>
    <dbReference type="NCBI Taxonomy" id="2938197"/>
    <lineage>
        <taxon>Bacteria</taxon>
        <taxon>Pseudomonadati</taxon>
        <taxon>Pseudomonadota</taxon>
        <taxon>Gammaproteobacteria</taxon>
        <taxon>Pseudomonadales</taxon>
        <taxon>Pseudomonadaceae</taxon>
        <taxon>Pseudomonas</taxon>
    </lineage>
</organism>
<dbReference type="InterPro" id="IPR035965">
    <property type="entry name" value="PAS-like_dom_sf"/>
</dbReference>
<dbReference type="EC" id="2.7.7.65" evidence="3"/>
<dbReference type="RefSeq" id="WP_123331759.1">
    <property type="nucleotide sequence ID" value="NZ_JALQCW010000088.1"/>
</dbReference>
<dbReference type="Pfam" id="PF00990">
    <property type="entry name" value="GGDEF"/>
    <property type="match status" value="1"/>
</dbReference>
<dbReference type="CDD" id="cd00130">
    <property type="entry name" value="PAS"/>
    <property type="match status" value="1"/>
</dbReference>
<dbReference type="GO" id="GO:1902201">
    <property type="term" value="P:negative regulation of bacterial-type flagellum-dependent cell motility"/>
    <property type="evidence" value="ECO:0007669"/>
    <property type="project" value="TreeGrafter"/>
</dbReference>
<dbReference type="EMBL" id="JALQCW010000088">
    <property type="protein sequence ID" value="MCK9801569.1"/>
    <property type="molecule type" value="Genomic_DNA"/>
</dbReference>
<comment type="subcellular location">
    <subcellularLocation>
        <location evidence="2">Cell inner membrane</location>
    </subcellularLocation>
</comment>
<dbReference type="GO" id="GO:0052621">
    <property type="term" value="F:diguanylate cyclase activity"/>
    <property type="evidence" value="ECO:0007669"/>
    <property type="project" value="UniProtKB-EC"/>
</dbReference>
<dbReference type="PANTHER" id="PTHR45138:SF9">
    <property type="entry name" value="DIGUANYLATE CYCLASE DGCM-RELATED"/>
    <property type="match status" value="1"/>
</dbReference>
<dbReference type="PROSITE" id="PS50887">
    <property type="entry name" value="GGDEF"/>
    <property type="match status" value="1"/>
</dbReference>
<evidence type="ECO:0000313" key="7">
    <source>
        <dbReference type="EMBL" id="MCK9801569.1"/>
    </source>
</evidence>
<dbReference type="GO" id="GO:0043709">
    <property type="term" value="P:cell adhesion involved in single-species biofilm formation"/>
    <property type="evidence" value="ECO:0007669"/>
    <property type="project" value="TreeGrafter"/>
</dbReference>
<dbReference type="InterPro" id="IPR029787">
    <property type="entry name" value="Nucleotide_cyclase"/>
</dbReference>
<reference evidence="7 8" key="1">
    <citation type="journal article" date="2022" name="Int. J. Syst. Evol. Microbiol.">
        <title>Pseudomonas aegrilactucae sp. nov. and Pseudomonas morbosilactucae sp. nov., pathogens causing bacterial rot of lettuce in Japan.</title>
        <authorList>
            <person name="Sawada H."/>
            <person name="Fujikawa T."/>
            <person name="Satou M."/>
        </authorList>
    </citation>
    <scope>NUCLEOTIDE SEQUENCE [LARGE SCALE GENOMIC DNA]</scope>
    <source>
        <strain evidence="7 8">MAFF 302030</strain>
    </source>
</reference>
<keyword evidence="7" id="KW-0548">Nucleotidyltransferase</keyword>
<dbReference type="Gene3D" id="3.30.450.20">
    <property type="entry name" value="PAS domain"/>
    <property type="match status" value="1"/>
</dbReference>
<gene>
    <name evidence="7" type="ORF">M1B34_28855</name>
</gene>
<dbReference type="InterPro" id="IPR000014">
    <property type="entry name" value="PAS"/>
</dbReference>
<dbReference type="SUPFAM" id="SSF55073">
    <property type="entry name" value="Nucleotide cyclase"/>
    <property type="match status" value="1"/>
</dbReference>
<reference evidence="7 8" key="2">
    <citation type="journal article" date="2023" name="Plant Pathol.">
        <title>Dismantling and reorganizing Pseudomonas marginalis sensu#lato.</title>
        <authorList>
            <person name="Sawada H."/>
            <person name="Fujikawa T."/>
            <person name="Satou M."/>
        </authorList>
    </citation>
    <scope>NUCLEOTIDE SEQUENCE [LARGE SCALE GENOMIC DNA]</scope>
    <source>
        <strain evidence="7 8">MAFF 302030</strain>
    </source>
</reference>
<name>A0A9X1Z1M5_9PSED</name>
<dbReference type="GO" id="GO:0016301">
    <property type="term" value="F:kinase activity"/>
    <property type="evidence" value="ECO:0007669"/>
    <property type="project" value="UniProtKB-KW"/>
</dbReference>
<proteinExistence type="predicted"/>
<dbReference type="InterPro" id="IPR000160">
    <property type="entry name" value="GGDEF_dom"/>
</dbReference>
<dbReference type="AlphaFoldDB" id="A0A9X1Z1M5"/>
<sequence length="320" mass="36263">MTKRMDFAELHWLLAIVQSIDVGIVVLDLECQVLVWNSFMENRSGVQSKQAIDTSFFELFPEVEREWFRRKVGRVVALGTPAFTIWKLRPHLVRFKNYQPITGQAEYMYQNTTLLPLRSSNSEIHHVCLVIYDVTDVAINNLALQNANGRLQQLSRTDHLTQLNNRGYWEQSVQLEFSRQRRYGGATALLMIDIDHFKHINDSHGHQAGDQVIKCLAQLIRGHVRDSDVAGRYGGEEFGILLPGTDEVGALTLAERLRQAAQDQVVVYNEQAIRFTVSIGIACLDHPAPDYHSLIERADQALYASKKAGRNCVSVHGRPA</sequence>
<dbReference type="Gene3D" id="3.30.70.270">
    <property type="match status" value="1"/>
</dbReference>
<evidence type="ECO:0000256" key="4">
    <source>
        <dbReference type="ARBA" id="ARBA00022777"/>
    </source>
</evidence>
<keyword evidence="7" id="KW-0808">Transferase</keyword>
<feature type="domain" description="GGDEF" evidence="6">
    <location>
        <begin position="185"/>
        <end position="318"/>
    </location>
</feature>
<dbReference type="GO" id="GO:0005886">
    <property type="term" value="C:plasma membrane"/>
    <property type="evidence" value="ECO:0007669"/>
    <property type="project" value="UniProtKB-SubCell"/>
</dbReference>
<dbReference type="PANTHER" id="PTHR45138">
    <property type="entry name" value="REGULATORY COMPONENTS OF SENSORY TRANSDUCTION SYSTEM"/>
    <property type="match status" value="1"/>
</dbReference>
<dbReference type="SUPFAM" id="SSF55785">
    <property type="entry name" value="PYP-like sensor domain (PAS domain)"/>
    <property type="match status" value="1"/>
</dbReference>
<dbReference type="InterPro" id="IPR043128">
    <property type="entry name" value="Rev_trsase/Diguanyl_cyclase"/>
</dbReference>
<dbReference type="FunFam" id="3.30.70.270:FF:000001">
    <property type="entry name" value="Diguanylate cyclase domain protein"/>
    <property type="match status" value="1"/>
</dbReference>
<evidence type="ECO:0000259" key="6">
    <source>
        <dbReference type="PROSITE" id="PS50887"/>
    </source>
</evidence>
<evidence type="ECO:0000256" key="1">
    <source>
        <dbReference type="ARBA" id="ARBA00001946"/>
    </source>
</evidence>
<dbReference type="InterPro" id="IPR013656">
    <property type="entry name" value="PAS_4"/>
</dbReference>
<dbReference type="SMART" id="SM00267">
    <property type="entry name" value="GGDEF"/>
    <property type="match status" value="1"/>
</dbReference>
<dbReference type="NCBIfam" id="TIGR00229">
    <property type="entry name" value="sensory_box"/>
    <property type="match status" value="1"/>
</dbReference>
<dbReference type="Proteomes" id="UP001155059">
    <property type="component" value="Unassembled WGS sequence"/>
</dbReference>
<comment type="cofactor">
    <cofactor evidence="1">
        <name>Mg(2+)</name>
        <dbReference type="ChEBI" id="CHEBI:18420"/>
    </cofactor>
</comment>
<dbReference type="SMART" id="SM00091">
    <property type="entry name" value="PAS"/>
    <property type="match status" value="1"/>
</dbReference>
<evidence type="ECO:0000256" key="2">
    <source>
        <dbReference type="ARBA" id="ARBA00004533"/>
    </source>
</evidence>
<protein>
    <recommendedName>
        <fullName evidence="3">diguanylate cyclase</fullName>
        <ecNumber evidence="3">2.7.7.65</ecNumber>
    </recommendedName>
</protein>
<comment type="caution">
    <text evidence="7">The sequence shown here is derived from an EMBL/GenBank/DDBJ whole genome shotgun (WGS) entry which is preliminary data.</text>
</comment>
<dbReference type="CDD" id="cd01949">
    <property type="entry name" value="GGDEF"/>
    <property type="match status" value="1"/>
</dbReference>
<evidence type="ECO:0000313" key="8">
    <source>
        <dbReference type="Proteomes" id="UP001155059"/>
    </source>
</evidence>
<dbReference type="Pfam" id="PF08448">
    <property type="entry name" value="PAS_4"/>
    <property type="match status" value="1"/>
</dbReference>
<dbReference type="InterPro" id="IPR050469">
    <property type="entry name" value="Diguanylate_Cyclase"/>
</dbReference>
<accession>A0A9X1Z1M5</accession>